<dbReference type="GO" id="GO:0005737">
    <property type="term" value="C:cytoplasm"/>
    <property type="evidence" value="ECO:0007669"/>
    <property type="project" value="TreeGrafter"/>
</dbReference>
<evidence type="ECO:0000313" key="3">
    <source>
        <dbReference type="Proteomes" id="UP000504606"/>
    </source>
</evidence>
<keyword evidence="3" id="KW-1185">Reference proteome</keyword>
<dbReference type="InterPro" id="IPR050344">
    <property type="entry name" value="Peptidase_M1_aminopeptidases"/>
</dbReference>
<dbReference type="GO" id="GO:0043171">
    <property type="term" value="P:peptide catabolic process"/>
    <property type="evidence" value="ECO:0007669"/>
    <property type="project" value="TreeGrafter"/>
</dbReference>
<keyword evidence="1" id="KW-0645">Protease</keyword>
<dbReference type="KEGG" id="foc:127752029"/>
<evidence type="ECO:0000256" key="1">
    <source>
        <dbReference type="ARBA" id="ARBA00022438"/>
    </source>
</evidence>
<organism evidence="3 4">
    <name type="scientific">Frankliniella occidentalis</name>
    <name type="common">Western flower thrips</name>
    <name type="synonym">Euthrips occidentalis</name>
    <dbReference type="NCBI Taxonomy" id="133901"/>
    <lineage>
        <taxon>Eukaryota</taxon>
        <taxon>Metazoa</taxon>
        <taxon>Ecdysozoa</taxon>
        <taxon>Arthropoda</taxon>
        <taxon>Hexapoda</taxon>
        <taxon>Insecta</taxon>
        <taxon>Pterygota</taxon>
        <taxon>Neoptera</taxon>
        <taxon>Paraneoptera</taxon>
        <taxon>Thysanoptera</taxon>
        <taxon>Terebrantia</taxon>
        <taxon>Thripoidea</taxon>
        <taxon>Thripidae</taxon>
        <taxon>Frankliniella</taxon>
    </lineage>
</organism>
<reference evidence="4" key="1">
    <citation type="submission" date="2025-08" db="UniProtKB">
        <authorList>
            <consortium name="RefSeq"/>
        </authorList>
    </citation>
    <scope>IDENTIFICATION</scope>
    <source>
        <tissue evidence="4">Whole organism</tissue>
    </source>
</reference>
<dbReference type="Gene3D" id="2.60.40.1730">
    <property type="entry name" value="tricorn interacting facor f3 domain"/>
    <property type="match status" value="1"/>
</dbReference>
<dbReference type="GO" id="GO:0008270">
    <property type="term" value="F:zinc ion binding"/>
    <property type="evidence" value="ECO:0007669"/>
    <property type="project" value="TreeGrafter"/>
</dbReference>
<gene>
    <name evidence="4" type="primary">LOC127752029</name>
</gene>
<sequence>MAYSTRCKLATVAAGCLVAIAIALIVVFTMKGAGAPTWETENRLPDTVVPSRYDILLHPDLDEKAPTFGNFTGTVGIRIEFREDRTWFVVHAKYLDITKVSLKSDDGSVIELAAPIEIPQNEWWVIQPAKGSIPRGTHTFTVDFKGRLDRSIVGFYRSVHTNAKGESR</sequence>
<name>A0A9C6XBH8_FRAOC</name>
<dbReference type="GO" id="GO:0042277">
    <property type="term" value="F:peptide binding"/>
    <property type="evidence" value="ECO:0007669"/>
    <property type="project" value="TreeGrafter"/>
</dbReference>
<dbReference type="PANTHER" id="PTHR11533">
    <property type="entry name" value="PROTEASE M1 ZINC METALLOPROTEASE"/>
    <property type="match status" value="1"/>
</dbReference>
<dbReference type="SUPFAM" id="SSF63737">
    <property type="entry name" value="Leukotriene A4 hydrolase N-terminal domain"/>
    <property type="match status" value="1"/>
</dbReference>
<protein>
    <submittedName>
        <fullName evidence="4">Uncharacterized protein LOC127752029</fullName>
    </submittedName>
</protein>
<dbReference type="InterPro" id="IPR042097">
    <property type="entry name" value="Aminopeptidase_N-like_N_sf"/>
</dbReference>
<dbReference type="Proteomes" id="UP000504606">
    <property type="component" value="Unplaced"/>
</dbReference>
<feature type="domain" description="Aminopeptidase N-like N-terminal" evidence="2">
    <location>
        <begin position="49"/>
        <end position="167"/>
    </location>
</feature>
<dbReference type="OrthoDB" id="6750768at2759"/>
<dbReference type="GO" id="GO:0070006">
    <property type="term" value="F:metalloaminopeptidase activity"/>
    <property type="evidence" value="ECO:0007669"/>
    <property type="project" value="TreeGrafter"/>
</dbReference>
<dbReference type="AlphaFoldDB" id="A0A9C6XBH8"/>
<accession>A0A9C6XBH8</accession>
<dbReference type="GeneID" id="127752029"/>
<dbReference type="GO" id="GO:0016020">
    <property type="term" value="C:membrane"/>
    <property type="evidence" value="ECO:0007669"/>
    <property type="project" value="TreeGrafter"/>
</dbReference>
<evidence type="ECO:0000313" key="4">
    <source>
        <dbReference type="RefSeq" id="XP_052132460.1"/>
    </source>
</evidence>
<dbReference type="GO" id="GO:0006508">
    <property type="term" value="P:proteolysis"/>
    <property type="evidence" value="ECO:0007669"/>
    <property type="project" value="TreeGrafter"/>
</dbReference>
<proteinExistence type="predicted"/>
<dbReference type="RefSeq" id="XP_052132460.1">
    <property type="nucleotide sequence ID" value="XM_052276500.1"/>
</dbReference>
<dbReference type="PANTHER" id="PTHR11533:SF276">
    <property type="entry name" value="GLUTAMYL AMINOPEPTIDASE"/>
    <property type="match status" value="1"/>
</dbReference>
<dbReference type="GO" id="GO:0005615">
    <property type="term" value="C:extracellular space"/>
    <property type="evidence" value="ECO:0007669"/>
    <property type="project" value="TreeGrafter"/>
</dbReference>
<keyword evidence="1" id="KW-0378">Hydrolase</keyword>
<dbReference type="Pfam" id="PF17900">
    <property type="entry name" value="Peptidase_M1_N"/>
    <property type="match status" value="1"/>
</dbReference>
<evidence type="ECO:0000259" key="2">
    <source>
        <dbReference type="Pfam" id="PF17900"/>
    </source>
</evidence>
<keyword evidence="1" id="KW-0031">Aminopeptidase</keyword>
<dbReference type="InterPro" id="IPR045357">
    <property type="entry name" value="Aminopeptidase_N-like_N"/>
</dbReference>